<feature type="region of interest" description="Disordered" evidence="1">
    <location>
        <begin position="85"/>
        <end position="120"/>
    </location>
</feature>
<dbReference type="Gene3D" id="2.40.30.170">
    <property type="match status" value="1"/>
</dbReference>
<dbReference type="PANTHER" id="PTHR30469:SF15">
    <property type="entry name" value="HLYD FAMILY OF SECRETION PROTEINS"/>
    <property type="match status" value="1"/>
</dbReference>
<comment type="caution">
    <text evidence="3">The sequence shown here is derived from an EMBL/GenBank/DDBJ whole genome shotgun (WGS) entry which is preliminary data.</text>
</comment>
<dbReference type="Gene3D" id="2.40.420.20">
    <property type="match status" value="1"/>
</dbReference>
<dbReference type="Pfam" id="PF25989">
    <property type="entry name" value="YknX_C"/>
    <property type="match status" value="1"/>
</dbReference>
<dbReference type="GO" id="GO:1990281">
    <property type="term" value="C:efflux pump complex"/>
    <property type="evidence" value="ECO:0007669"/>
    <property type="project" value="TreeGrafter"/>
</dbReference>
<reference evidence="3 4" key="1">
    <citation type="submission" date="2021-01" db="EMBL/GenBank/DDBJ databases">
        <title>Whole genome shotgun sequence of Planobispora longispora NBRC 13918.</title>
        <authorList>
            <person name="Komaki H."/>
            <person name="Tamura T."/>
        </authorList>
    </citation>
    <scope>NUCLEOTIDE SEQUENCE [LARGE SCALE GENOMIC DNA]</scope>
    <source>
        <strain evidence="3 4">NBRC 13918</strain>
    </source>
</reference>
<dbReference type="PROSITE" id="PS51257">
    <property type="entry name" value="PROKAR_LIPOPROTEIN"/>
    <property type="match status" value="1"/>
</dbReference>
<sequence>MTIRRGIPPLVLILLLTACTGEEPSPVRLDTVKRAPVTEVVEAPATVSARATAVLRSPAQGTVRKLYVRDGQRVEKGQILAKISSPQAEEQLRQARAAERAASRGSRSSRAGALPRLGGGSPALRLASGFSVKTDPRVRRGFAKARRAAREVEDPKVRRQLLATLDAAEAQHRAHQEALAKAARGLTESLNRSLSTVLGQITSQVSSGLGGLSTSMASLQEASRSQAKAAVAVARRTVDGLTVKAPFDGVVTLGRTSAGGAPDLSALLPQGLTGAVQAPASGASGPSGSGTPVATGVPVSAGDAIVTVTDVSELTLSADVDETDVLLVRREIKAEAEFDAVPGGVYAAVVTGVGVTPMEGTTGGASYPVQLSLGRGAFDDGSRAPTPKPGMSAVVRLTVRESPHALAVPSSAIVTSGRDSVVWAVRGGRAERRVVRLGAQGESTVEIRSGLTLGERIVVRGADTVQQGQPLP</sequence>
<dbReference type="PANTHER" id="PTHR30469">
    <property type="entry name" value="MULTIDRUG RESISTANCE PROTEIN MDTA"/>
    <property type="match status" value="1"/>
</dbReference>
<dbReference type="SUPFAM" id="SSF111369">
    <property type="entry name" value="HlyD-like secretion proteins"/>
    <property type="match status" value="1"/>
</dbReference>
<name>A0A8J3RJZ4_9ACTN</name>
<organism evidence="3 4">
    <name type="scientific">Planobispora longispora</name>
    <dbReference type="NCBI Taxonomy" id="28887"/>
    <lineage>
        <taxon>Bacteria</taxon>
        <taxon>Bacillati</taxon>
        <taxon>Actinomycetota</taxon>
        <taxon>Actinomycetes</taxon>
        <taxon>Streptosporangiales</taxon>
        <taxon>Streptosporangiaceae</taxon>
        <taxon>Planobispora</taxon>
    </lineage>
</organism>
<dbReference type="PRINTS" id="PR01490">
    <property type="entry name" value="RTXTOXIND"/>
</dbReference>
<evidence type="ECO:0000256" key="1">
    <source>
        <dbReference type="SAM" id="MobiDB-lite"/>
    </source>
</evidence>
<dbReference type="Proteomes" id="UP000616724">
    <property type="component" value="Unassembled WGS sequence"/>
</dbReference>
<dbReference type="Gene3D" id="2.40.50.100">
    <property type="match status" value="1"/>
</dbReference>
<gene>
    <name evidence="3" type="ORF">Plo01_27630</name>
</gene>
<dbReference type="EMBL" id="BOOH01000019">
    <property type="protein sequence ID" value="GIH76334.1"/>
    <property type="molecule type" value="Genomic_DNA"/>
</dbReference>
<feature type="domain" description="YknX-like C-terminal permuted SH3-like" evidence="2">
    <location>
        <begin position="405"/>
        <end position="470"/>
    </location>
</feature>
<feature type="compositionally biased region" description="Basic and acidic residues" evidence="1">
    <location>
        <begin position="90"/>
        <end position="102"/>
    </location>
</feature>
<keyword evidence="4" id="KW-1185">Reference proteome</keyword>
<protein>
    <recommendedName>
        <fullName evidence="2">YknX-like C-terminal permuted SH3-like domain-containing protein</fullName>
    </recommendedName>
</protein>
<proteinExistence type="predicted"/>
<dbReference type="GO" id="GO:0015562">
    <property type="term" value="F:efflux transmembrane transporter activity"/>
    <property type="evidence" value="ECO:0007669"/>
    <property type="project" value="TreeGrafter"/>
</dbReference>
<evidence type="ECO:0000313" key="3">
    <source>
        <dbReference type="EMBL" id="GIH76334.1"/>
    </source>
</evidence>
<evidence type="ECO:0000259" key="2">
    <source>
        <dbReference type="Pfam" id="PF25989"/>
    </source>
</evidence>
<dbReference type="RefSeq" id="WP_203890921.1">
    <property type="nucleotide sequence ID" value="NZ_BOOH01000019.1"/>
</dbReference>
<dbReference type="AlphaFoldDB" id="A0A8J3RJZ4"/>
<evidence type="ECO:0000313" key="4">
    <source>
        <dbReference type="Proteomes" id="UP000616724"/>
    </source>
</evidence>
<dbReference type="InterPro" id="IPR058637">
    <property type="entry name" value="YknX-like_C"/>
</dbReference>
<accession>A0A8J3RJZ4</accession>
<feature type="compositionally biased region" description="Low complexity" evidence="1">
    <location>
        <begin position="103"/>
        <end position="116"/>
    </location>
</feature>